<dbReference type="PROSITE" id="PS50330">
    <property type="entry name" value="UIM"/>
    <property type="match status" value="1"/>
</dbReference>
<dbReference type="InterPro" id="IPR008942">
    <property type="entry name" value="ENTH_VHS"/>
</dbReference>
<dbReference type="SUPFAM" id="SSF48464">
    <property type="entry name" value="ENTH/VHS domain"/>
    <property type="match status" value="1"/>
</dbReference>
<protein>
    <submittedName>
        <fullName evidence="9">Epsin-1</fullName>
    </submittedName>
</protein>
<evidence type="ECO:0000313" key="9">
    <source>
        <dbReference type="EMBL" id="GBP98592.1"/>
    </source>
</evidence>
<dbReference type="GO" id="GO:0005768">
    <property type="term" value="C:endosome"/>
    <property type="evidence" value="ECO:0007669"/>
    <property type="project" value="TreeGrafter"/>
</dbReference>
<evidence type="ECO:0000256" key="2">
    <source>
        <dbReference type="ARBA" id="ARBA00010130"/>
    </source>
</evidence>
<evidence type="ECO:0000256" key="7">
    <source>
        <dbReference type="SAM" id="MobiDB-lite"/>
    </source>
</evidence>
<keyword evidence="10" id="KW-1185">Reference proteome</keyword>
<dbReference type="GO" id="GO:0030276">
    <property type="term" value="F:clathrin binding"/>
    <property type="evidence" value="ECO:0007669"/>
    <property type="project" value="TreeGrafter"/>
</dbReference>
<keyword evidence="6" id="KW-0175">Coiled coil</keyword>
<dbReference type="PANTHER" id="PTHR12276">
    <property type="entry name" value="EPSIN/ENT-RELATED"/>
    <property type="match status" value="1"/>
</dbReference>
<evidence type="ECO:0000259" key="8">
    <source>
        <dbReference type="PROSITE" id="PS50942"/>
    </source>
</evidence>
<name>A0A4C2AFS9_EUMVA</name>
<dbReference type="InterPro" id="IPR013809">
    <property type="entry name" value="ENTH"/>
</dbReference>
<accession>A0A4C2AFS9</accession>
<dbReference type="PROSITE" id="PS50942">
    <property type="entry name" value="ENTH"/>
    <property type="match status" value="1"/>
</dbReference>
<dbReference type="GO" id="GO:0005886">
    <property type="term" value="C:plasma membrane"/>
    <property type="evidence" value="ECO:0007669"/>
    <property type="project" value="TreeGrafter"/>
</dbReference>
<comment type="subcellular location">
    <subcellularLocation>
        <location evidence="1">Cytoplasm</location>
    </subcellularLocation>
</comment>
<dbReference type="GO" id="GO:0006897">
    <property type="term" value="P:endocytosis"/>
    <property type="evidence" value="ECO:0007669"/>
    <property type="project" value="TreeGrafter"/>
</dbReference>
<dbReference type="Pfam" id="PF01417">
    <property type="entry name" value="ENTH"/>
    <property type="match status" value="1"/>
</dbReference>
<evidence type="ECO:0000256" key="1">
    <source>
        <dbReference type="ARBA" id="ARBA00004496"/>
    </source>
</evidence>
<dbReference type="SMART" id="SM00726">
    <property type="entry name" value="UIM"/>
    <property type="match status" value="2"/>
</dbReference>
<evidence type="ECO:0000256" key="5">
    <source>
        <dbReference type="ARBA" id="ARBA00023121"/>
    </source>
</evidence>
<reference evidence="9 10" key="1">
    <citation type="journal article" date="2019" name="Commun. Biol.">
        <title>The bagworm genome reveals a unique fibroin gene that provides high tensile strength.</title>
        <authorList>
            <person name="Kono N."/>
            <person name="Nakamura H."/>
            <person name="Ohtoshi R."/>
            <person name="Tomita M."/>
            <person name="Numata K."/>
            <person name="Arakawa K."/>
        </authorList>
    </citation>
    <scope>NUCLEOTIDE SEQUENCE [LARGE SCALE GENOMIC DNA]</scope>
</reference>
<keyword evidence="5" id="KW-0446">Lipid-binding</keyword>
<dbReference type="STRING" id="151549.A0A4C2AFS9"/>
<feature type="domain" description="ENTH" evidence="8">
    <location>
        <begin position="14"/>
        <end position="165"/>
    </location>
</feature>
<keyword evidence="3" id="KW-0963">Cytoplasm</keyword>
<sequence length="368" mass="40238">MQAHVATFRRNFKNIAHNYSDAQVKVREATSNDPWGPSATKMAEIAELTNNIVAFSEIMKMIWKRLDDHGKERFAQYPSGFGSDGYIDAPTHRDMRDMPPGWQEEPPKPVSELEMVRPQTAGEEELQLQLAMAMSREEAEQEEAKRRSDDVRLQLALSQSEQDFKVQKQHKEEPQSHLLDLLDIQLGATSISSSPLGLAAGGLSHNRADPWITPARAASQMSDPWTGTGSPPVDPWQPSVGSRSTPLSSVQMGAAGGLEQNGKYGACQSSNTLAAAADVPADPWLSENLKPNITALPSQSKPAEMILGRPKLSLQLTKILGKTLKITPQLSLSTRFFQSTAYRHAGKLGKNNYKGACLDVAGVRIKGS</sequence>
<comment type="caution">
    <text evidence="9">The sequence shown here is derived from an EMBL/GenBank/DDBJ whole genome shotgun (WGS) entry which is preliminary data.</text>
</comment>
<keyword evidence="4" id="KW-0597">Phosphoprotein</keyword>
<gene>
    <name evidence="9" type="primary">Epn1</name>
    <name evidence="9" type="ORF">EVAR_72822_1</name>
</gene>
<feature type="compositionally biased region" description="Polar residues" evidence="7">
    <location>
        <begin position="220"/>
        <end position="229"/>
    </location>
</feature>
<feature type="coiled-coil region" evidence="6">
    <location>
        <begin position="123"/>
        <end position="154"/>
    </location>
</feature>
<feature type="region of interest" description="Disordered" evidence="7">
    <location>
        <begin position="220"/>
        <end position="248"/>
    </location>
</feature>
<dbReference type="Proteomes" id="UP000299102">
    <property type="component" value="Unassembled WGS sequence"/>
</dbReference>
<dbReference type="AlphaFoldDB" id="A0A4C2AFS9"/>
<dbReference type="OrthoDB" id="4033880at2759"/>
<proteinExistence type="inferred from homology"/>
<dbReference type="PANTHER" id="PTHR12276:SF115">
    <property type="entry name" value="FI19443P1"/>
    <property type="match status" value="1"/>
</dbReference>
<evidence type="ECO:0000256" key="3">
    <source>
        <dbReference type="ARBA" id="ARBA00022490"/>
    </source>
</evidence>
<dbReference type="GO" id="GO:0030125">
    <property type="term" value="C:clathrin vesicle coat"/>
    <property type="evidence" value="ECO:0007669"/>
    <property type="project" value="TreeGrafter"/>
</dbReference>
<evidence type="ECO:0000313" key="10">
    <source>
        <dbReference type="Proteomes" id="UP000299102"/>
    </source>
</evidence>
<evidence type="ECO:0000256" key="6">
    <source>
        <dbReference type="SAM" id="Coils"/>
    </source>
</evidence>
<dbReference type="InterPro" id="IPR003903">
    <property type="entry name" value="UIM_dom"/>
</dbReference>
<dbReference type="GO" id="GO:0005543">
    <property type="term" value="F:phospholipid binding"/>
    <property type="evidence" value="ECO:0007669"/>
    <property type="project" value="TreeGrafter"/>
</dbReference>
<comment type="similarity">
    <text evidence="2">Belongs to the epsin family.</text>
</comment>
<dbReference type="Gene3D" id="1.25.40.90">
    <property type="match status" value="1"/>
</dbReference>
<dbReference type="EMBL" id="BGZK01003175">
    <property type="protein sequence ID" value="GBP98592.1"/>
    <property type="molecule type" value="Genomic_DNA"/>
</dbReference>
<organism evidence="9 10">
    <name type="scientific">Eumeta variegata</name>
    <name type="common">Bagworm moth</name>
    <name type="synonym">Eumeta japonica</name>
    <dbReference type="NCBI Taxonomy" id="151549"/>
    <lineage>
        <taxon>Eukaryota</taxon>
        <taxon>Metazoa</taxon>
        <taxon>Ecdysozoa</taxon>
        <taxon>Arthropoda</taxon>
        <taxon>Hexapoda</taxon>
        <taxon>Insecta</taxon>
        <taxon>Pterygota</taxon>
        <taxon>Neoptera</taxon>
        <taxon>Endopterygota</taxon>
        <taxon>Lepidoptera</taxon>
        <taxon>Glossata</taxon>
        <taxon>Ditrysia</taxon>
        <taxon>Tineoidea</taxon>
        <taxon>Psychidae</taxon>
        <taxon>Oiketicinae</taxon>
        <taxon>Eumeta</taxon>
    </lineage>
</organism>
<evidence type="ECO:0000256" key="4">
    <source>
        <dbReference type="ARBA" id="ARBA00022553"/>
    </source>
</evidence>
<feature type="compositionally biased region" description="Polar residues" evidence="7">
    <location>
        <begin position="239"/>
        <end position="248"/>
    </location>
</feature>